<dbReference type="PANTHER" id="PTHR31109:SF2">
    <property type="entry name" value="RIBOSOME BIOGENESIS PROTEIN SLX9 HOMOLOG"/>
    <property type="match status" value="1"/>
</dbReference>
<name>A0A397SLL3_9GLOM</name>
<evidence type="ECO:0000256" key="4">
    <source>
        <dbReference type="ARBA" id="ARBA00023242"/>
    </source>
</evidence>
<dbReference type="GO" id="GO:0000462">
    <property type="term" value="P:maturation of SSU-rRNA from tricistronic rRNA transcript (SSU-rRNA, 5.8S rRNA, LSU-rRNA)"/>
    <property type="evidence" value="ECO:0007669"/>
    <property type="project" value="InterPro"/>
</dbReference>
<gene>
    <name evidence="6" type="ORF">C1645_740422</name>
</gene>
<dbReference type="EMBL" id="QKYT01000330">
    <property type="protein sequence ID" value="RIA87033.1"/>
    <property type="molecule type" value="Genomic_DNA"/>
</dbReference>
<dbReference type="GO" id="GO:0005730">
    <property type="term" value="C:nucleolus"/>
    <property type="evidence" value="ECO:0007669"/>
    <property type="project" value="UniProtKB-SubCell"/>
</dbReference>
<evidence type="ECO:0000313" key="7">
    <source>
        <dbReference type="Proteomes" id="UP000265703"/>
    </source>
</evidence>
<dbReference type="PANTHER" id="PTHR31109">
    <property type="entry name" value="PROTEIN FAM207A"/>
    <property type="match status" value="1"/>
</dbReference>
<proteinExistence type="inferred from homology"/>
<evidence type="ECO:0000313" key="6">
    <source>
        <dbReference type="EMBL" id="RIA87033.1"/>
    </source>
</evidence>
<keyword evidence="7" id="KW-1185">Reference proteome</keyword>
<evidence type="ECO:0000256" key="5">
    <source>
        <dbReference type="SAM" id="MobiDB-lite"/>
    </source>
</evidence>
<keyword evidence="4" id="KW-0539">Nucleus</keyword>
<dbReference type="STRING" id="658196.A0A397SLL3"/>
<dbReference type="AlphaFoldDB" id="A0A397SLL3"/>
<dbReference type="Proteomes" id="UP000265703">
    <property type="component" value="Unassembled WGS sequence"/>
</dbReference>
<feature type="region of interest" description="Disordered" evidence="5">
    <location>
        <begin position="45"/>
        <end position="68"/>
    </location>
</feature>
<dbReference type="OrthoDB" id="18703at2759"/>
<evidence type="ECO:0000256" key="1">
    <source>
        <dbReference type="ARBA" id="ARBA00004604"/>
    </source>
</evidence>
<reference evidence="6 7" key="1">
    <citation type="submission" date="2018-06" db="EMBL/GenBank/DDBJ databases">
        <title>Comparative genomics reveals the genomic features of Rhizophagus irregularis, R. cerebriforme, R. diaphanum and Gigaspora rosea, and their symbiotic lifestyle signature.</title>
        <authorList>
            <person name="Morin E."/>
            <person name="San Clemente H."/>
            <person name="Chen E.C.H."/>
            <person name="De La Providencia I."/>
            <person name="Hainaut M."/>
            <person name="Kuo A."/>
            <person name="Kohler A."/>
            <person name="Murat C."/>
            <person name="Tang N."/>
            <person name="Roy S."/>
            <person name="Loubradou J."/>
            <person name="Henrissat B."/>
            <person name="Grigoriev I.V."/>
            <person name="Corradi N."/>
            <person name="Roux C."/>
            <person name="Martin F.M."/>
        </authorList>
    </citation>
    <scope>NUCLEOTIDE SEQUENCE [LARGE SCALE GENOMIC DNA]</scope>
    <source>
        <strain evidence="6 7">DAOM 227022</strain>
    </source>
</reference>
<dbReference type="InterPro" id="IPR028160">
    <property type="entry name" value="Slx9-like"/>
</dbReference>
<accession>A0A397SLL3</accession>
<sequence length="205" mass="23632">MPKVRRTRKSLHYVPNVPNRKFAIPADKVEKVVIGSALNVEESNVEDVDEKLLPSHTKKEKAKERHEKWIKRFEPSNISIQKSKKKKKKKKSRQMDICDEEITLNISELKEYLPDVDKELESTNQKSQKKSLSSQNSNLGFNIKSVKSKSARKNVAMSEIQRFHKVLNHSAFKADPLSTIKQHVENTIEKKQIVDDKPSSMNIDS</sequence>
<comment type="similarity">
    <text evidence="2">Belongs to the SLX9 family.</text>
</comment>
<dbReference type="GO" id="GO:0030688">
    <property type="term" value="C:preribosome, small subunit precursor"/>
    <property type="evidence" value="ECO:0007669"/>
    <property type="project" value="InterPro"/>
</dbReference>
<organism evidence="6 7">
    <name type="scientific">Glomus cerebriforme</name>
    <dbReference type="NCBI Taxonomy" id="658196"/>
    <lineage>
        <taxon>Eukaryota</taxon>
        <taxon>Fungi</taxon>
        <taxon>Fungi incertae sedis</taxon>
        <taxon>Mucoromycota</taxon>
        <taxon>Glomeromycotina</taxon>
        <taxon>Glomeromycetes</taxon>
        <taxon>Glomerales</taxon>
        <taxon>Glomeraceae</taxon>
        <taxon>Glomus</taxon>
    </lineage>
</organism>
<evidence type="ECO:0000256" key="2">
    <source>
        <dbReference type="ARBA" id="ARBA00011022"/>
    </source>
</evidence>
<dbReference type="GO" id="GO:0030686">
    <property type="term" value="C:90S preribosome"/>
    <property type="evidence" value="ECO:0007669"/>
    <property type="project" value="InterPro"/>
</dbReference>
<dbReference type="Pfam" id="PF15341">
    <property type="entry name" value="SLX9"/>
    <property type="match status" value="1"/>
</dbReference>
<protein>
    <recommendedName>
        <fullName evidence="3">Ribosome biogenesis protein SLX9</fullName>
    </recommendedName>
</protein>
<comment type="subcellular location">
    <subcellularLocation>
        <location evidence="1">Nucleus</location>
        <location evidence="1">Nucleolus</location>
    </subcellularLocation>
</comment>
<comment type="caution">
    <text evidence="6">The sequence shown here is derived from an EMBL/GenBank/DDBJ whole genome shotgun (WGS) entry which is preliminary data.</text>
</comment>
<evidence type="ECO:0000256" key="3">
    <source>
        <dbReference type="ARBA" id="ARBA00021321"/>
    </source>
</evidence>